<evidence type="ECO:0000313" key="2">
    <source>
        <dbReference type="EMBL" id="ETO20479.1"/>
    </source>
</evidence>
<feature type="compositionally biased region" description="Polar residues" evidence="1">
    <location>
        <begin position="119"/>
        <end position="133"/>
    </location>
</feature>
<feature type="compositionally biased region" description="Basic and acidic residues" evidence="1">
    <location>
        <begin position="202"/>
        <end position="211"/>
    </location>
</feature>
<keyword evidence="3" id="KW-1185">Reference proteome</keyword>
<evidence type="ECO:0000313" key="3">
    <source>
        <dbReference type="Proteomes" id="UP000023152"/>
    </source>
</evidence>
<sequence length="302" mass="33865">MYIYLFTQQQQSIIFMVVVNIEQLDPTLKKSALQMRLTPPLSWDKEQIWSHLHSKPFGLKHYYNHLKTDVPAETADNAKTSEPSDHSSEHKAEPKMLPSPDMTSHEQTAINGVEPPTLVTPNGNEHSPIQQSGNDEDNENDNAWLHSPKQSDLKVPSPTSIVSEELWGQLAADIRDEQQKAKKKKEAGKNGLFSSFFRSFRQKPESTHNEHSPALVHRTSTSHSHGGPNDPTKGIRPPPLQPPPKVPKAQTKAKPKASNDKAESNVIVKGTVQLPPLRDCVQHVGLYQTSNVLCYLTFVRYK</sequence>
<reference evidence="2 3" key="1">
    <citation type="journal article" date="2013" name="Curr. Biol.">
        <title>The Genome of the Foraminiferan Reticulomyxa filosa.</title>
        <authorList>
            <person name="Glockner G."/>
            <person name="Hulsmann N."/>
            <person name="Schleicher M."/>
            <person name="Noegel A.A."/>
            <person name="Eichinger L."/>
            <person name="Gallinger C."/>
            <person name="Pawlowski J."/>
            <person name="Sierra R."/>
            <person name="Euteneuer U."/>
            <person name="Pillet L."/>
            <person name="Moustafa A."/>
            <person name="Platzer M."/>
            <person name="Groth M."/>
            <person name="Szafranski K."/>
            <person name="Schliwa M."/>
        </authorList>
    </citation>
    <scope>NUCLEOTIDE SEQUENCE [LARGE SCALE GENOMIC DNA]</scope>
</reference>
<gene>
    <name evidence="2" type="ORF">RFI_16739</name>
</gene>
<feature type="compositionally biased region" description="Pro residues" evidence="1">
    <location>
        <begin position="236"/>
        <end position="246"/>
    </location>
</feature>
<dbReference type="AlphaFoldDB" id="X6N411"/>
<comment type="caution">
    <text evidence="2">The sequence shown here is derived from an EMBL/GenBank/DDBJ whole genome shotgun (WGS) entry which is preliminary data.</text>
</comment>
<feature type="region of interest" description="Disordered" evidence="1">
    <location>
        <begin position="201"/>
        <end position="264"/>
    </location>
</feature>
<dbReference type="EMBL" id="ASPP01012567">
    <property type="protein sequence ID" value="ETO20479.1"/>
    <property type="molecule type" value="Genomic_DNA"/>
</dbReference>
<organism evidence="2 3">
    <name type="scientific">Reticulomyxa filosa</name>
    <dbReference type="NCBI Taxonomy" id="46433"/>
    <lineage>
        <taxon>Eukaryota</taxon>
        <taxon>Sar</taxon>
        <taxon>Rhizaria</taxon>
        <taxon>Retaria</taxon>
        <taxon>Foraminifera</taxon>
        <taxon>Monothalamids</taxon>
        <taxon>Reticulomyxidae</taxon>
        <taxon>Reticulomyxa</taxon>
    </lineage>
</organism>
<feature type="compositionally biased region" description="Basic and acidic residues" evidence="1">
    <location>
        <begin position="82"/>
        <end position="94"/>
    </location>
</feature>
<dbReference type="Proteomes" id="UP000023152">
    <property type="component" value="Unassembled WGS sequence"/>
</dbReference>
<evidence type="ECO:0000256" key="1">
    <source>
        <dbReference type="SAM" id="MobiDB-lite"/>
    </source>
</evidence>
<name>X6N411_RETFI</name>
<feature type="compositionally biased region" description="Polar residues" evidence="1">
    <location>
        <begin position="101"/>
        <end position="110"/>
    </location>
</feature>
<accession>X6N411</accession>
<proteinExistence type="predicted"/>
<feature type="region of interest" description="Disordered" evidence="1">
    <location>
        <begin position="75"/>
        <end position="160"/>
    </location>
</feature>
<protein>
    <submittedName>
        <fullName evidence="2">Uncharacterized protein</fullName>
    </submittedName>
</protein>